<evidence type="ECO:0000313" key="1">
    <source>
        <dbReference type="EMBL" id="MBS7229450.1"/>
    </source>
</evidence>
<reference evidence="1 2" key="1">
    <citation type="journal article" date="2018" name="Int. J. Syst. Evol. Microbiol.">
        <title>Flavobacterium chryseum sp. nov. and Flavobacterium psychroterrae sp. nov., novel environmental bacteria isolated from Antarctica.</title>
        <authorList>
            <person name="Kralova S."/>
            <person name="Svec P."/>
            <person name="Busse H.J."/>
            <person name="Stankova E."/>
            <person name="Vaczi P."/>
            <person name="Sedlacek I."/>
        </authorList>
    </citation>
    <scope>NUCLEOTIDE SEQUENCE [LARGE SCALE GENOMIC DNA]</scope>
    <source>
        <strain evidence="1 2">CCM 8827</strain>
    </source>
</reference>
<organism evidence="1 2">
    <name type="scientific">Flavobacterium psychroterrae</name>
    <dbReference type="NCBI Taxonomy" id="2133767"/>
    <lineage>
        <taxon>Bacteria</taxon>
        <taxon>Pseudomonadati</taxon>
        <taxon>Bacteroidota</taxon>
        <taxon>Flavobacteriia</taxon>
        <taxon>Flavobacteriales</taxon>
        <taxon>Flavobacteriaceae</taxon>
        <taxon>Flavobacterium</taxon>
    </lineage>
</organism>
<gene>
    <name evidence="1" type="ORF">KHA90_00290</name>
</gene>
<sequence length="175" mass="20088">MNQLIILTTLFLSSFFSSTEIKTSGEIKLSIEISENQFKKEDFNDGEAAKKWLLKAIDQFFKETVEMENITTKAYNEYKMDAMNIDMDGGMTLPAFEKKWKSKFNTKRAGYEGFLISAQDWNKISVTSCLLMNTTKDNGFLFRVVLKDVVSKEIFKRDIKIIPSGKSFLIADVLE</sequence>
<protein>
    <recommendedName>
        <fullName evidence="3">DUF4019 domain-containing protein</fullName>
    </recommendedName>
</protein>
<accession>A0ABS5P6P4</accession>
<keyword evidence="2" id="KW-1185">Reference proteome</keyword>
<evidence type="ECO:0000313" key="2">
    <source>
        <dbReference type="Proteomes" id="UP000722625"/>
    </source>
</evidence>
<dbReference type="EMBL" id="JAGYVZ010000001">
    <property type="protein sequence ID" value="MBS7229450.1"/>
    <property type="molecule type" value="Genomic_DNA"/>
</dbReference>
<proteinExistence type="predicted"/>
<evidence type="ECO:0008006" key="3">
    <source>
        <dbReference type="Google" id="ProtNLM"/>
    </source>
</evidence>
<comment type="caution">
    <text evidence="1">The sequence shown here is derived from an EMBL/GenBank/DDBJ whole genome shotgun (WGS) entry which is preliminary data.</text>
</comment>
<name>A0ABS5P6P4_9FLAO</name>
<dbReference type="Proteomes" id="UP000722625">
    <property type="component" value="Unassembled WGS sequence"/>
</dbReference>
<dbReference type="RefSeq" id="WP_213293591.1">
    <property type="nucleotide sequence ID" value="NZ_JAGYVZ010000001.1"/>
</dbReference>